<feature type="compositionally biased region" description="Basic and acidic residues" evidence="1">
    <location>
        <begin position="149"/>
        <end position="170"/>
    </location>
</feature>
<comment type="caution">
    <text evidence="2">The sequence shown here is derived from an EMBL/GenBank/DDBJ whole genome shotgun (WGS) entry which is preliminary data.</text>
</comment>
<name>A0A843VB25_COLES</name>
<feature type="region of interest" description="Disordered" evidence="1">
    <location>
        <begin position="141"/>
        <end position="170"/>
    </location>
</feature>
<organism evidence="2 3">
    <name type="scientific">Colocasia esculenta</name>
    <name type="common">Wild taro</name>
    <name type="synonym">Arum esculentum</name>
    <dbReference type="NCBI Taxonomy" id="4460"/>
    <lineage>
        <taxon>Eukaryota</taxon>
        <taxon>Viridiplantae</taxon>
        <taxon>Streptophyta</taxon>
        <taxon>Embryophyta</taxon>
        <taxon>Tracheophyta</taxon>
        <taxon>Spermatophyta</taxon>
        <taxon>Magnoliopsida</taxon>
        <taxon>Liliopsida</taxon>
        <taxon>Araceae</taxon>
        <taxon>Aroideae</taxon>
        <taxon>Colocasieae</taxon>
        <taxon>Colocasia</taxon>
    </lineage>
</organism>
<evidence type="ECO:0000313" key="3">
    <source>
        <dbReference type="Proteomes" id="UP000652761"/>
    </source>
</evidence>
<evidence type="ECO:0000256" key="1">
    <source>
        <dbReference type="SAM" id="MobiDB-lite"/>
    </source>
</evidence>
<reference evidence="2" key="1">
    <citation type="submission" date="2017-07" db="EMBL/GenBank/DDBJ databases">
        <title>Taro Niue Genome Assembly and Annotation.</title>
        <authorList>
            <person name="Atibalentja N."/>
            <person name="Keating K."/>
            <person name="Fields C.J."/>
        </authorList>
    </citation>
    <scope>NUCLEOTIDE SEQUENCE</scope>
    <source>
        <strain evidence="2">Niue_2</strain>
        <tissue evidence="2">Leaf</tissue>
    </source>
</reference>
<protein>
    <submittedName>
        <fullName evidence="2">Uncharacterized protein</fullName>
    </submittedName>
</protein>
<dbReference type="PANTHER" id="PTHR48451">
    <property type="entry name" value="DUF4218 DOMAIN-CONTAINING PROTEIN"/>
    <property type="match status" value="1"/>
</dbReference>
<dbReference type="Proteomes" id="UP000652761">
    <property type="component" value="Unassembled WGS sequence"/>
</dbReference>
<feature type="region of interest" description="Disordered" evidence="1">
    <location>
        <begin position="1"/>
        <end position="25"/>
    </location>
</feature>
<dbReference type="PANTHER" id="PTHR48451:SF1">
    <property type="entry name" value="DUF4218 DOMAIN-CONTAINING PROTEIN"/>
    <property type="match status" value="1"/>
</dbReference>
<accession>A0A843VB25</accession>
<dbReference type="AlphaFoldDB" id="A0A843VB25"/>
<proteinExistence type="predicted"/>
<dbReference type="EMBL" id="NMUH01001285">
    <property type="protein sequence ID" value="MQL90920.1"/>
    <property type="molecule type" value="Genomic_DNA"/>
</dbReference>
<gene>
    <name evidence="2" type="ORF">Taro_023522</name>
</gene>
<dbReference type="OrthoDB" id="783578at2759"/>
<keyword evidence="3" id="KW-1185">Reference proteome</keyword>
<sequence length="196" mass="23060">MYFDTEIQTRRTQPPRNDDGGDSNVSDRLSIFKCPERAFRYSSTRTLEDRELVAAEIYIFMNCAELDPYIEEFDSVILQRNPRLTDVQVEKEREKSFATWLRYRRYGTWRTKWEGFHLCRPRVYADRVRLPIHAGHPSDTVRLPIHTGRPGDRDCLPDHAGRPGDRDRLPDHVCRPGDSVTFPIPITTRYMYVSIL</sequence>
<evidence type="ECO:0000313" key="2">
    <source>
        <dbReference type="EMBL" id="MQL90920.1"/>
    </source>
</evidence>